<evidence type="ECO:0000256" key="8">
    <source>
        <dbReference type="ARBA" id="ARBA00025705"/>
    </source>
</evidence>
<name>A0ABV6RS28_9GAMM</name>
<evidence type="ECO:0000256" key="5">
    <source>
        <dbReference type="ARBA" id="ARBA00022679"/>
    </source>
</evidence>
<dbReference type="InterPro" id="IPR035996">
    <property type="entry name" value="4pyrrol_Methylase_sf"/>
</dbReference>
<comment type="pathway">
    <text evidence="1">Cofactor biosynthesis; adenosylcobalamin biosynthesis.</text>
</comment>
<evidence type="ECO:0000313" key="10">
    <source>
        <dbReference type="EMBL" id="MFC0679785.1"/>
    </source>
</evidence>
<dbReference type="InterPro" id="IPR014776">
    <property type="entry name" value="4pyrrole_Mease_sub2"/>
</dbReference>
<dbReference type="EMBL" id="JBHLTG010000004">
    <property type="protein sequence ID" value="MFC0679785.1"/>
    <property type="molecule type" value="Genomic_DNA"/>
</dbReference>
<dbReference type="SUPFAM" id="SSF53790">
    <property type="entry name" value="Tetrapyrrole methylase"/>
    <property type="match status" value="1"/>
</dbReference>
<dbReference type="InterPro" id="IPR014777">
    <property type="entry name" value="4pyrrole_Mease_sub1"/>
</dbReference>
<reference evidence="10 11" key="1">
    <citation type="submission" date="2024-09" db="EMBL/GenBank/DDBJ databases">
        <authorList>
            <person name="Sun Q."/>
            <person name="Mori K."/>
        </authorList>
    </citation>
    <scope>NUCLEOTIDE SEQUENCE [LARGE SCALE GENOMIC DNA]</scope>
    <source>
        <strain evidence="10 11">KCTC 23076</strain>
    </source>
</reference>
<sequence>MTRLDCAHVQDGTIQPESDAVQPDAGRTRAWLIGAGPGDVELLTLKATRALALADVVLVDDLVTADTLQFVRADAQVIYVGKRGGRASASQDEIIRMMLEHLRAGRHVARLKGGDPFVFGRGGEELQALRAAGVQAEVISGITAGIAAPTTIGIPVTQRDYAQGVIFVTGHSAGEQAPNWALLAASGMTLVIYMGITRIEEIAEALLAAAMNPNMPCAVIESATRPEQRHMICPLAELAQAVTHHGLGSPAIVVIGAVVGTAAPSMALGRIDAMA</sequence>
<evidence type="ECO:0000259" key="9">
    <source>
        <dbReference type="Pfam" id="PF00590"/>
    </source>
</evidence>
<keyword evidence="7" id="KW-0627">Porphyrin biosynthesis</keyword>
<comment type="similarity">
    <text evidence="2">Belongs to the precorrin methyltransferase family.</text>
</comment>
<gene>
    <name evidence="10" type="primary">cobA</name>
    <name evidence="10" type="ORF">ACFFGH_18245</name>
</gene>
<keyword evidence="6" id="KW-0949">S-adenosyl-L-methionine</keyword>
<dbReference type="RefSeq" id="WP_386670865.1">
    <property type="nucleotide sequence ID" value="NZ_JBHLTG010000004.1"/>
</dbReference>
<dbReference type="InterPro" id="IPR003043">
    <property type="entry name" value="Uropor_MeTrfase_CS"/>
</dbReference>
<evidence type="ECO:0000256" key="7">
    <source>
        <dbReference type="ARBA" id="ARBA00023244"/>
    </source>
</evidence>
<dbReference type="PANTHER" id="PTHR45790:SF3">
    <property type="entry name" value="S-ADENOSYL-L-METHIONINE-DEPENDENT UROPORPHYRINOGEN III METHYLTRANSFERASE, CHLOROPLASTIC"/>
    <property type="match status" value="1"/>
</dbReference>
<evidence type="ECO:0000256" key="4">
    <source>
        <dbReference type="ARBA" id="ARBA00022603"/>
    </source>
</evidence>
<dbReference type="PROSITE" id="PS00839">
    <property type="entry name" value="SUMT_1"/>
    <property type="match status" value="1"/>
</dbReference>
<dbReference type="GO" id="GO:0004851">
    <property type="term" value="F:uroporphyrin-III C-methyltransferase activity"/>
    <property type="evidence" value="ECO:0007669"/>
    <property type="project" value="UniProtKB-EC"/>
</dbReference>
<evidence type="ECO:0000256" key="3">
    <source>
        <dbReference type="ARBA" id="ARBA00012162"/>
    </source>
</evidence>
<evidence type="ECO:0000256" key="1">
    <source>
        <dbReference type="ARBA" id="ARBA00004953"/>
    </source>
</evidence>
<dbReference type="PANTHER" id="PTHR45790">
    <property type="entry name" value="SIROHEME SYNTHASE-RELATED"/>
    <property type="match status" value="1"/>
</dbReference>
<dbReference type="GO" id="GO:0032259">
    <property type="term" value="P:methylation"/>
    <property type="evidence" value="ECO:0007669"/>
    <property type="project" value="UniProtKB-KW"/>
</dbReference>
<organism evidence="10 11">
    <name type="scientific">Lysobacter korlensis</name>
    <dbReference type="NCBI Taxonomy" id="553636"/>
    <lineage>
        <taxon>Bacteria</taxon>
        <taxon>Pseudomonadati</taxon>
        <taxon>Pseudomonadota</taxon>
        <taxon>Gammaproteobacteria</taxon>
        <taxon>Lysobacterales</taxon>
        <taxon>Lysobacteraceae</taxon>
        <taxon>Lysobacter</taxon>
    </lineage>
</organism>
<comment type="caution">
    <text evidence="10">The sequence shown here is derived from an EMBL/GenBank/DDBJ whole genome shotgun (WGS) entry which is preliminary data.</text>
</comment>
<evidence type="ECO:0000313" key="11">
    <source>
        <dbReference type="Proteomes" id="UP001589896"/>
    </source>
</evidence>
<dbReference type="InterPro" id="IPR000878">
    <property type="entry name" value="4pyrrol_Mease"/>
</dbReference>
<evidence type="ECO:0000256" key="6">
    <source>
        <dbReference type="ARBA" id="ARBA00022691"/>
    </source>
</evidence>
<keyword evidence="11" id="KW-1185">Reference proteome</keyword>
<dbReference type="CDD" id="cd11642">
    <property type="entry name" value="SUMT"/>
    <property type="match status" value="1"/>
</dbReference>
<evidence type="ECO:0000256" key="2">
    <source>
        <dbReference type="ARBA" id="ARBA00005879"/>
    </source>
</evidence>
<feature type="domain" description="Tetrapyrrole methylase" evidence="9">
    <location>
        <begin position="31"/>
        <end position="239"/>
    </location>
</feature>
<comment type="pathway">
    <text evidence="8">Porphyrin-containing compound metabolism; siroheme biosynthesis; precorrin-2 from uroporphyrinogen III: step 1/1.</text>
</comment>
<dbReference type="Proteomes" id="UP001589896">
    <property type="component" value="Unassembled WGS sequence"/>
</dbReference>
<dbReference type="EC" id="2.1.1.107" evidence="3"/>
<dbReference type="Gene3D" id="3.40.1010.10">
    <property type="entry name" value="Cobalt-precorrin-4 Transmethylase, Domain 1"/>
    <property type="match status" value="1"/>
</dbReference>
<keyword evidence="5 10" id="KW-0808">Transferase</keyword>
<accession>A0ABV6RS28</accession>
<protein>
    <recommendedName>
        <fullName evidence="3">uroporphyrinogen-III C-methyltransferase</fullName>
        <ecNumber evidence="3">2.1.1.107</ecNumber>
    </recommendedName>
</protein>
<dbReference type="InterPro" id="IPR050161">
    <property type="entry name" value="Siro_Cobalamin_biosynth"/>
</dbReference>
<dbReference type="Gene3D" id="3.30.950.10">
    <property type="entry name" value="Methyltransferase, Cobalt-precorrin-4 Transmethylase, Domain 2"/>
    <property type="match status" value="1"/>
</dbReference>
<dbReference type="NCBIfam" id="TIGR01469">
    <property type="entry name" value="cobA_cysG_Cterm"/>
    <property type="match status" value="1"/>
</dbReference>
<dbReference type="Pfam" id="PF00590">
    <property type="entry name" value="TP_methylase"/>
    <property type="match status" value="1"/>
</dbReference>
<proteinExistence type="inferred from homology"/>
<keyword evidence="4 10" id="KW-0489">Methyltransferase</keyword>
<dbReference type="NCBIfam" id="NF004790">
    <property type="entry name" value="PRK06136.1"/>
    <property type="match status" value="1"/>
</dbReference>
<dbReference type="InterPro" id="IPR006366">
    <property type="entry name" value="CobA/CysG_C"/>
</dbReference>